<comment type="subcellular location">
    <subcellularLocation>
        <location evidence="1">Cytoplasm</location>
        <location evidence="1">Cytoskeleton</location>
        <location evidence="1">Cilium axoneme</location>
    </subcellularLocation>
</comment>
<evidence type="ECO:0000256" key="9">
    <source>
        <dbReference type="ARBA" id="ARBA00023212"/>
    </source>
</evidence>
<evidence type="ECO:0000256" key="15">
    <source>
        <dbReference type="PROSITE-ProRule" id="PRU00221"/>
    </source>
</evidence>
<evidence type="ECO:0000313" key="17">
    <source>
        <dbReference type="EMBL" id="NXL64196.1"/>
    </source>
</evidence>
<keyword evidence="5" id="KW-0493">Microtubule</keyword>
<evidence type="ECO:0000256" key="5">
    <source>
        <dbReference type="ARBA" id="ARBA00022701"/>
    </source>
</evidence>
<evidence type="ECO:0000256" key="3">
    <source>
        <dbReference type="ARBA" id="ARBA00022490"/>
    </source>
</evidence>
<keyword evidence="10" id="KW-0966">Cell projection</keyword>
<dbReference type="FunFam" id="2.130.10.10:FF:000349">
    <property type="entry name" value="Dynein axonemal intermediate chain 1"/>
    <property type="match status" value="1"/>
</dbReference>
<dbReference type="GO" id="GO:0036158">
    <property type="term" value="P:outer dynein arm assembly"/>
    <property type="evidence" value="ECO:0007669"/>
    <property type="project" value="TreeGrafter"/>
</dbReference>
<proteinExistence type="inferred from homology"/>
<keyword evidence="3" id="KW-0963">Cytoplasm</keyword>
<evidence type="ECO:0000256" key="13">
    <source>
        <dbReference type="ARBA" id="ARBA00072661"/>
    </source>
</evidence>
<dbReference type="Pfam" id="PF00400">
    <property type="entry name" value="WD40"/>
    <property type="match status" value="2"/>
</dbReference>
<dbReference type="Gene3D" id="2.130.10.10">
    <property type="entry name" value="YVTN repeat-like/Quinoprotein amine dehydrogenase"/>
    <property type="match status" value="2"/>
</dbReference>
<evidence type="ECO:0000256" key="1">
    <source>
        <dbReference type="ARBA" id="ARBA00004430"/>
    </source>
</evidence>
<dbReference type="PANTHER" id="PTHR12442:SF11">
    <property type="entry name" value="DYNEIN AXONEMAL INTERMEDIATE CHAIN 1"/>
    <property type="match status" value="1"/>
</dbReference>
<dbReference type="PROSITE" id="PS50082">
    <property type="entry name" value="WD_REPEATS_2"/>
    <property type="match status" value="1"/>
</dbReference>
<evidence type="ECO:0000256" key="12">
    <source>
        <dbReference type="ARBA" id="ARBA00061734"/>
    </source>
</evidence>
<dbReference type="InterPro" id="IPR015943">
    <property type="entry name" value="WD40/YVTN_repeat-like_dom_sf"/>
</dbReference>
<feature type="region of interest" description="Disordered" evidence="16">
    <location>
        <begin position="48"/>
        <end position="102"/>
    </location>
</feature>
<dbReference type="GO" id="GO:0045504">
    <property type="term" value="F:dynein heavy chain binding"/>
    <property type="evidence" value="ECO:0007669"/>
    <property type="project" value="TreeGrafter"/>
</dbReference>
<comment type="similarity">
    <text evidence="2">Belongs to the dynein intermediate chain family.</text>
</comment>
<keyword evidence="8" id="KW-0505">Motor protein</keyword>
<name>A0A7L0UAU7_CHOAC</name>
<evidence type="ECO:0000256" key="7">
    <source>
        <dbReference type="ARBA" id="ARBA00023017"/>
    </source>
</evidence>
<keyword evidence="18" id="KW-1185">Reference proteome</keyword>
<dbReference type="GO" id="GO:0036157">
    <property type="term" value="C:outer dynein arm"/>
    <property type="evidence" value="ECO:0007669"/>
    <property type="project" value="TreeGrafter"/>
</dbReference>
<feature type="region of interest" description="Disordered" evidence="16">
    <location>
        <begin position="162"/>
        <end position="196"/>
    </location>
</feature>
<dbReference type="PANTHER" id="PTHR12442">
    <property type="entry name" value="DYNEIN INTERMEDIATE CHAIN"/>
    <property type="match status" value="1"/>
</dbReference>
<dbReference type="GO" id="GO:0007368">
    <property type="term" value="P:determination of left/right symmetry"/>
    <property type="evidence" value="ECO:0007669"/>
    <property type="project" value="UniProtKB-ARBA"/>
</dbReference>
<dbReference type="AlphaFoldDB" id="A0A7L0UAU7"/>
<evidence type="ECO:0000256" key="2">
    <source>
        <dbReference type="ARBA" id="ARBA00011059"/>
    </source>
</evidence>
<dbReference type="EMBL" id="VXAQ01000898">
    <property type="protein sequence ID" value="NXL64196.1"/>
    <property type="molecule type" value="Genomic_DNA"/>
</dbReference>
<dbReference type="InterPro" id="IPR036322">
    <property type="entry name" value="WD40_repeat_dom_sf"/>
</dbReference>
<evidence type="ECO:0000256" key="10">
    <source>
        <dbReference type="ARBA" id="ARBA00023273"/>
    </source>
</evidence>
<keyword evidence="4 15" id="KW-0853">WD repeat</keyword>
<evidence type="ECO:0000313" key="18">
    <source>
        <dbReference type="Proteomes" id="UP000568556"/>
    </source>
</evidence>
<evidence type="ECO:0000256" key="8">
    <source>
        <dbReference type="ARBA" id="ARBA00023175"/>
    </source>
</evidence>
<feature type="repeat" description="WD" evidence="15">
    <location>
        <begin position="456"/>
        <end position="489"/>
    </location>
</feature>
<feature type="compositionally biased region" description="Acidic residues" evidence="16">
    <location>
        <begin position="85"/>
        <end position="96"/>
    </location>
</feature>
<comment type="subunit">
    <text evidence="12">Consists of at least two heavy chains and a number of intermediate and light chains. Interacts with BICD2. Interacts with CFAP45 and CFAP52. Interacts with CFAP53.</text>
</comment>
<dbReference type="SMART" id="SM00320">
    <property type="entry name" value="WD40"/>
    <property type="match status" value="4"/>
</dbReference>
<feature type="non-terminal residue" evidence="17">
    <location>
        <position position="588"/>
    </location>
</feature>
<evidence type="ECO:0000256" key="4">
    <source>
        <dbReference type="ARBA" id="ARBA00022574"/>
    </source>
</evidence>
<protein>
    <recommendedName>
        <fullName evidence="13">Dynein axonemal intermediate chain 1</fullName>
    </recommendedName>
    <alternativeName>
        <fullName evidence="14">Axonemal dynein intermediate chain 1</fullName>
    </alternativeName>
</protein>
<accession>A0A7L0UAU7</accession>
<dbReference type="GO" id="GO:0005874">
    <property type="term" value="C:microtubule"/>
    <property type="evidence" value="ECO:0007669"/>
    <property type="project" value="UniProtKB-KW"/>
</dbReference>
<evidence type="ECO:0000256" key="6">
    <source>
        <dbReference type="ARBA" id="ARBA00022737"/>
    </source>
</evidence>
<keyword evidence="6" id="KW-0677">Repeat</keyword>
<feature type="non-terminal residue" evidence="17">
    <location>
        <position position="1"/>
    </location>
</feature>
<evidence type="ECO:0000256" key="16">
    <source>
        <dbReference type="SAM" id="MobiDB-lite"/>
    </source>
</evidence>
<dbReference type="InterPro" id="IPR001680">
    <property type="entry name" value="WD40_rpt"/>
</dbReference>
<gene>
    <name evidence="17" type="primary">Dnai1</name>
    <name evidence="17" type="ORF">CHOACU_R04386</name>
</gene>
<sequence length="588" mass="66685">ERGYRPISYVDQMAIHLSLNGNMILKDSDEGRRQSIKLSTALSFLSSEKAPLETSAVTSGEAEIKEEESTGDTQTEGSRTAEVTEAAEAEEAEEAEEPPRLRVKEKKLANQFNFIERASRTLNNPMRDRACQSEPTPCESFSATANPWEIYDAYVEELQKMERSKAKEKPKAQIAKREEEKKGRKLNSLESQSDDRTKISKTAKIMERVVNQNIFDDIAQDFKYFEDASDEYRDQKGTLLPLWKFQHDKTERLAVTAISWNPKYEDLFAVGHGSYDFMKQGQGMLLLYTLKNPSFPEYVFSSESGVMCLDFHNDHPYLMAVGFYDGNVAIYNLKKATSQPSYKSSAKSGKHTEPVWQVKWQKDDMENNLNFFSVSSDGRIVSWTLVKNELVHTDVIKLSVEGTTMKGPEGLQLQTLGCGTSFDFHKKIDYLFLVGTEEGKIYKCSKCYSSQFLDVFEAHHMAVDSVSWNPYHLKVFISCSSDWTVKIWDHTVKTPMFVYDLNSAVGDVAWAPYSSTVFAAVTTNGKAHVFDLSINKYEALCTQLVVAKKKNKITHIQFNPVYPIVIIGDEQGHVTSLKLSPNLRKMPK</sequence>
<comment type="caution">
    <text evidence="17">The sequence shown here is derived from an EMBL/GenBank/DDBJ whole genome shotgun (WGS) entry which is preliminary data.</text>
</comment>
<comment type="function">
    <text evidence="11">Part of the dynein complex of respiratory cilia.</text>
</comment>
<dbReference type="GO" id="GO:0003341">
    <property type="term" value="P:cilium movement"/>
    <property type="evidence" value="ECO:0007669"/>
    <property type="project" value="UniProtKB-ARBA"/>
</dbReference>
<evidence type="ECO:0000256" key="14">
    <source>
        <dbReference type="ARBA" id="ARBA00080372"/>
    </source>
</evidence>
<dbReference type="FunFam" id="2.130.10.10:FF:000251">
    <property type="entry name" value="Dynein axonemal intermediate chain 1"/>
    <property type="match status" value="1"/>
</dbReference>
<keyword evidence="7" id="KW-0243">Dynein</keyword>
<evidence type="ECO:0000256" key="11">
    <source>
        <dbReference type="ARBA" id="ARBA00053763"/>
    </source>
</evidence>
<dbReference type="InterPro" id="IPR050687">
    <property type="entry name" value="Dynein_IC"/>
</dbReference>
<feature type="compositionally biased region" description="Basic and acidic residues" evidence="16">
    <location>
        <begin position="162"/>
        <end position="182"/>
    </location>
</feature>
<dbReference type="Proteomes" id="UP000568556">
    <property type="component" value="Unassembled WGS sequence"/>
</dbReference>
<keyword evidence="9" id="KW-0206">Cytoskeleton</keyword>
<organism evidence="17 18">
    <name type="scientific">Chordeiles acutipennis</name>
    <name type="common">Lesser nighthawk</name>
    <name type="synonym">Caprimulgus acutipennis</name>
    <dbReference type="NCBI Taxonomy" id="118183"/>
    <lineage>
        <taxon>Eukaryota</taxon>
        <taxon>Metazoa</taxon>
        <taxon>Chordata</taxon>
        <taxon>Craniata</taxon>
        <taxon>Vertebrata</taxon>
        <taxon>Euteleostomi</taxon>
        <taxon>Archelosauria</taxon>
        <taxon>Archosauria</taxon>
        <taxon>Dinosauria</taxon>
        <taxon>Saurischia</taxon>
        <taxon>Theropoda</taxon>
        <taxon>Coelurosauria</taxon>
        <taxon>Aves</taxon>
        <taxon>Neognathae</taxon>
        <taxon>Neoaves</taxon>
        <taxon>Strisores</taxon>
        <taxon>Caprimulgiformes</taxon>
        <taxon>Caprimulgidae</taxon>
        <taxon>Chordeilinae</taxon>
        <taxon>Chordeiles</taxon>
    </lineage>
</organism>
<dbReference type="GO" id="GO:0045503">
    <property type="term" value="F:dynein light chain binding"/>
    <property type="evidence" value="ECO:0007669"/>
    <property type="project" value="TreeGrafter"/>
</dbReference>
<reference evidence="17 18" key="1">
    <citation type="submission" date="2019-09" db="EMBL/GenBank/DDBJ databases">
        <title>Bird 10,000 Genomes (B10K) Project - Family phase.</title>
        <authorList>
            <person name="Zhang G."/>
        </authorList>
    </citation>
    <scope>NUCLEOTIDE SEQUENCE [LARGE SCALE GENOMIC DNA]</scope>
    <source>
        <strain evidence="17">B10K-DU-008-62</strain>
        <tissue evidence="17">Mixed tissue sample</tissue>
    </source>
</reference>
<dbReference type="SUPFAM" id="SSF50978">
    <property type="entry name" value="WD40 repeat-like"/>
    <property type="match status" value="1"/>
</dbReference>
<dbReference type="OrthoDB" id="10261376at2759"/>
<dbReference type="PROSITE" id="PS50294">
    <property type="entry name" value="WD_REPEATS_REGION"/>
    <property type="match status" value="1"/>
</dbReference>